<proteinExistence type="predicted"/>
<dbReference type="InterPro" id="IPR029033">
    <property type="entry name" value="His_PPase_superfam"/>
</dbReference>
<dbReference type="SUPFAM" id="SSF53254">
    <property type="entry name" value="Phosphoglycerate mutase-like"/>
    <property type="match status" value="1"/>
</dbReference>
<keyword evidence="4" id="KW-1185">Reference proteome</keyword>
<protein>
    <submittedName>
        <fullName evidence="3">3-phytase A</fullName>
    </submittedName>
</protein>
<dbReference type="Proteomes" id="UP000053831">
    <property type="component" value="Unassembled WGS sequence"/>
</dbReference>
<dbReference type="PANTHER" id="PTHR20963:SF43">
    <property type="entry name" value="PUTATIVE (AFU_ORTHOLOGUE AFUA_7G01240)-RELATED"/>
    <property type="match status" value="1"/>
</dbReference>
<dbReference type="AlphaFoldDB" id="A0A0N0RTP4"/>
<sequence>MLANALLALAAASGAEAAKLGSRDTKTPTSTTPNSEAVWFTPVPEIYAGAAVTGPPAMLAQINPGPFRAQFDPSNPLQTSQPIAGAAGRNIFQHMGPFSPYFVPEDGFGVDEYPLPEGSEFKQVYLVHRHGSRYPSDEEDANSFAHKIANVTAQGVKFSGDLDFLNDLVPDDGLDALVAKGRQELFESGVQHYYNYGGLLDKGSSHKLVVRSTSVDRAYKSAENFLAGMFGLDWKDNADILTVITANGFNNSLSGSGICPHAAENFATLNKPAMVEWQNKYLKERTEQLRSLAGGYNWTIADSYNAQTMCAYQTITAGYSKFCDLFNWNEWEGYGYSNTIMSSSLAGFASPCGRALGAAWVAEFIARVQGHLPDIAPGTTTANITQDSSPVAFPLDQGMYLDFGHDISIWGVIMGFGFRQFAEFLPASGPTPGLKLDVAKITPFAGRIAIEIIEAPHAVNPVRGCEGSEGVYDTTTGNTSYVHVILNQRTVPLHASFPECAYRDDGWCELSTFLDVAKKNLDKAEYEWSCFGNWTIGAYGSITDGVAPKS</sequence>
<name>A0A0N0RTP4_ESCWE</name>
<comment type="caution">
    <text evidence="3">The sequence shown here is derived from an EMBL/GenBank/DDBJ whole genome shotgun (WGS) entry which is preliminary data.</text>
</comment>
<keyword evidence="1" id="KW-0378">Hydrolase</keyword>
<keyword evidence="2" id="KW-0732">Signal</keyword>
<evidence type="ECO:0000313" key="4">
    <source>
        <dbReference type="Proteomes" id="UP000053831"/>
    </source>
</evidence>
<accession>A0A0N0RTP4</accession>
<organism evidence="3 4">
    <name type="scientific">Escovopsis weberi</name>
    <dbReference type="NCBI Taxonomy" id="150374"/>
    <lineage>
        <taxon>Eukaryota</taxon>
        <taxon>Fungi</taxon>
        <taxon>Dikarya</taxon>
        <taxon>Ascomycota</taxon>
        <taxon>Pezizomycotina</taxon>
        <taxon>Sordariomycetes</taxon>
        <taxon>Hypocreomycetidae</taxon>
        <taxon>Hypocreales</taxon>
        <taxon>Hypocreaceae</taxon>
        <taxon>Escovopsis</taxon>
    </lineage>
</organism>
<reference evidence="3 4" key="1">
    <citation type="submission" date="2015-07" db="EMBL/GenBank/DDBJ databases">
        <title>The genome of the fungus Escovopsis weberi, a specialized disease agent of ant agriculture.</title>
        <authorList>
            <person name="de Man T.J."/>
            <person name="Stajich J.E."/>
            <person name="Kubicek C.P."/>
            <person name="Chenthamara K."/>
            <person name="Atanasova L."/>
            <person name="Druzhinina I.S."/>
            <person name="Birnbaum S."/>
            <person name="Barribeau S.M."/>
            <person name="Teiling C."/>
            <person name="Suen G."/>
            <person name="Currie C."/>
            <person name="Gerardo N.M."/>
        </authorList>
    </citation>
    <scope>NUCLEOTIDE SEQUENCE [LARGE SCALE GENOMIC DNA]</scope>
</reference>
<evidence type="ECO:0000313" key="3">
    <source>
        <dbReference type="EMBL" id="KOS20622.1"/>
    </source>
</evidence>
<evidence type="ECO:0000256" key="1">
    <source>
        <dbReference type="ARBA" id="ARBA00022801"/>
    </source>
</evidence>
<dbReference type="GO" id="GO:0003993">
    <property type="term" value="F:acid phosphatase activity"/>
    <property type="evidence" value="ECO:0007669"/>
    <property type="project" value="TreeGrafter"/>
</dbReference>
<feature type="chain" id="PRO_5005857680" evidence="2">
    <location>
        <begin position="18"/>
        <end position="550"/>
    </location>
</feature>
<dbReference type="EMBL" id="LGSR01000017">
    <property type="protein sequence ID" value="KOS20622.1"/>
    <property type="molecule type" value="Genomic_DNA"/>
</dbReference>
<dbReference type="CDD" id="cd07061">
    <property type="entry name" value="HP_HAP_like"/>
    <property type="match status" value="1"/>
</dbReference>
<dbReference type="Pfam" id="PF00328">
    <property type="entry name" value="His_Phos_2"/>
    <property type="match status" value="1"/>
</dbReference>
<gene>
    <name evidence="3" type="ORF">ESCO_005273</name>
</gene>
<feature type="signal peptide" evidence="2">
    <location>
        <begin position="1"/>
        <end position="17"/>
    </location>
</feature>
<evidence type="ECO:0000256" key="2">
    <source>
        <dbReference type="SAM" id="SignalP"/>
    </source>
</evidence>
<dbReference type="OrthoDB" id="6509975at2759"/>
<dbReference type="InterPro" id="IPR000560">
    <property type="entry name" value="His_Pase_clade-2"/>
</dbReference>
<dbReference type="STRING" id="150374.A0A0N0RTP4"/>
<dbReference type="PANTHER" id="PTHR20963">
    <property type="entry name" value="MULTIPLE INOSITOL POLYPHOSPHATE PHOSPHATASE-RELATED"/>
    <property type="match status" value="1"/>
</dbReference>
<dbReference type="Gene3D" id="3.40.50.1240">
    <property type="entry name" value="Phosphoglycerate mutase-like"/>
    <property type="match status" value="1"/>
</dbReference>